<dbReference type="Proteomes" id="UP001596317">
    <property type="component" value="Unassembled WGS sequence"/>
</dbReference>
<reference evidence="2" key="1">
    <citation type="journal article" date="2019" name="Int. J. Syst. Evol. Microbiol.">
        <title>The Global Catalogue of Microorganisms (GCM) 10K type strain sequencing project: providing services to taxonomists for standard genome sequencing and annotation.</title>
        <authorList>
            <consortium name="The Broad Institute Genomics Platform"/>
            <consortium name="The Broad Institute Genome Sequencing Center for Infectious Disease"/>
            <person name="Wu L."/>
            <person name="Ma J."/>
        </authorList>
    </citation>
    <scope>NUCLEOTIDE SEQUENCE [LARGE SCALE GENOMIC DNA]</scope>
    <source>
        <strain evidence="2">CCUG 63830</strain>
    </source>
</reference>
<organism evidence="1 2">
    <name type="scientific">Deinococcus multiflagellatus</name>
    <dbReference type="NCBI Taxonomy" id="1656887"/>
    <lineage>
        <taxon>Bacteria</taxon>
        <taxon>Thermotogati</taxon>
        <taxon>Deinococcota</taxon>
        <taxon>Deinococci</taxon>
        <taxon>Deinococcales</taxon>
        <taxon>Deinococcaceae</taxon>
        <taxon>Deinococcus</taxon>
    </lineage>
</organism>
<keyword evidence="2" id="KW-1185">Reference proteome</keyword>
<evidence type="ECO:0000313" key="2">
    <source>
        <dbReference type="Proteomes" id="UP001596317"/>
    </source>
</evidence>
<dbReference type="InterPro" id="IPR008969">
    <property type="entry name" value="CarboxyPept-like_regulatory"/>
</dbReference>
<proteinExistence type="predicted"/>
<dbReference type="EMBL" id="JBHSWB010000003">
    <property type="protein sequence ID" value="MFC6663354.1"/>
    <property type="molecule type" value="Genomic_DNA"/>
</dbReference>
<dbReference type="SUPFAM" id="SSF49464">
    <property type="entry name" value="Carboxypeptidase regulatory domain-like"/>
    <property type="match status" value="1"/>
</dbReference>
<accession>A0ABW1ZQV7</accession>
<comment type="caution">
    <text evidence="1">The sequence shown here is derived from an EMBL/GenBank/DDBJ whole genome shotgun (WGS) entry which is preliminary data.</text>
</comment>
<dbReference type="RefSeq" id="WP_380059151.1">
    <property type="nucleotide sequence ID" value="NZ_JBHSWB010000003.1"/>
</dbReference>
<protein>
    <submittedName>
        <fullName evidence="1">Carboxypeptidase-like regulatory domain-containing protein</fullName>
    </submittedName>
</protein>
<dbReference type="Pfam" id="PF13620">
    <property type="entry name" value="CarboxypepD_reg"/>
    <property type="match status" value="1"/>
</dbReference>
<gene>
    <name evidence="1" type="ORF">ACFP90_25290</name>
</gene>
<sequence>MPFVVSGRVLNVLGEPFVNREVVAIHEASGATVTARTDAQGRYAIAVPNRPGPWEVKVIYAVSGGGELDLYPWGPDDNPDPFLAADGAVRNFVYTNGHRVYGTVDVGIARSDLVLDDSLELTLTPVVPNALGHTAPLILRPRASLDRAARTVPLGWYRVSAVQTVDGQTVPLLVSSTLNPTPAFAVEAQFSNLYQGEHALTLRFWPQD</sequence>
<evidence type="ECO:0000313" key="1">
    <source>
        <dbReference type="EMBL" id="MFC6663354.1"/>
    </source>
</evidence>
<name>A0ABW1ZQV7_9DEIO</name>